<evidence type="ECO:0000313" key="2">
    <source>
        <dbReference type="Proteomes" id="UP000593594"/>
    </source>
</evidence>
<dbReference type="EMBL" id="CP058214">
    <property type="protein sequence ID" value="QPC44942.1"/>
    <property type="molecule type" value="Genomic_DNA"/>
</dbReference>
<dbReference type="Gene3D" id="3.40.50.1010">
    <property type="entry name" value="5'-nuclease"/>
    <property type="match status" value="1"/>
</dbReference>
<dbReference type="AlphaFoldDB" id="A0A7S8C7R6"/>
<evidence type="ECO:0000313" key="1">
    <source>
        <dbReference type="EMBL" id="QPC44942.1"/>
    </source>
</evidence>
<dbReference type="InterPro" id="IPR029060">
    <property type="entry name" value="PIN-like_dom_sf"/>
</dbReference>
<dbReference type="Proteomes" id="UP000593594">
    <property type="component" value="Chromosome"/>
</dbReference>
<keyword evidence="2" id="KW-1185">Reference proteome</keyword>
<dbReference type="SUPFAM" id="SSF88723">
    <property type="entry name" value="PIN domain-like"/>
    <property type="match status" value="1"/>
</dbReference>
<proteinExistence type="predicted"/>
<name>A0A7S8C7R6_9HYPH</name>
<protein>
    <submittedName>
        <fullName evidence="1">Uncharacterized protein</fullName>
    </submittedName>
</protein>
<dbReference type="KEGG" id="kmn:HW532_20915"/>
<gene>
    <name evidence="1" type="ORF">HW532_20915</name>
</gene>
<accession>A0A7S8C7R6</accession>
<sequence length="354" mass="39001">MTPHFEGIDLDGLAHEADTVSYPPVVPGRTVHIDADFLAYMVTAEKADGSDEKTFEDMQHNAEIAVEALRGLGAAERVHLHLTPSSSNKGGRYDQAIIKEYQANRKDKQKPRHLNIMRKWLADRFPGTLHEKCEADDGMAAAQYAAIEDGASHLSIIASKDKDLRMVPGFHVDWDTGAITECSEFGSIKLVERVSASGTKTKKLVGEGQKYFWAQMLTGDPADNISGLPALPGVILNRVKPTKAVEKAQATLKDPDAGEATKMKAQAKLDQRKAAACGPVLAHDLIASLPDNKSCFHAVKALYRLYGEQSGYTHWLTGKPVHWGQVFASEGQLLWMRKQPHNENDVLNWWRAIA</sequence>
<organism evidence="1 2">
    <name type="scientific">Kaustia mangrovi</name>
    <dbReference type="NCBI Taxonomy" id="2593653"/>
    <lineage>
        <taxon>Bacteria</taxon>
        <taxon>Pseudomonadati</taxon>
        <taxon>Pseudomonadota</taxon>
        <taxon>Alphaproteobacteria</taxon>
        <taxon>Hyphomicrobiales</taxon>
        <taxon>Parvibaculaceae</taxon>
        <taxon>Kaustia</taxon>
    </lineage>
</organism>
<dbReference type="RefSeq" id="WP_213162315.1">
    <property type="nucleotide sequence ID" value="NZ_CP058214.1"/>
</dbReference>
<reference evidence="1 2" key="1">
    <citation type="submission" date="2020-06" db="EMBL/GenBank/DDBJ databases">
        <title>Genome sequence of 2 isolates from Red Sea Mangroves.</title>
        <authorList>
            <person name="Sefrji F."/>
            <person name="Michoud G."/>
            <person name="Merlino G."/>
            <person name="Daffonchio D."/>
        </authorList>
    </citation>
    <scope>NUCLEOTIDE SEQUENCE [LARGE SCALE GENOMIC DNA]</scope>
    <source>
        <strain evidence="1 2">R1DC25</strain>
    </source>
</reference>